<dbReference type="InterPro" id="IPR007527">
    <property type="entry name" value="Znf_SWIM"/>
</dbReference>
<dbReference type="SMART" id="SM00575">
    <property type="entry name" value="ZnF_PMZ"/>
    <property type="match status" value="1"/>
</dbReference>
<sequence length="769" mass="87365">MEFLCPSSNIRVMIKVHGEWDSNLQFHSLCSIPIDIPLSCSFHDFCNILNGTLGLKYMEEHIRISYVFELCPPPVVINDDASLMFYLQMKFIQSDVNKLPLCIEVLQPVQGGIVNEVSNDGTTAVCDDGHLEVINETEPVVGPNETTTFAGDIVVHDSGIECSDLSPLSFGDNVLNDDSPSSFEVPLPSFVSHFDPTRLAVDAIYESKKDFDFNLKMFAITNFFQYRTLSSSPKVLHVICVYPECKWAARAVRVDESGLFQVRRFDNKHTCPIDVRQANSRQASASLIAELIKHEFDDVAKKVYTPHTIMADMQRIHGIVMSYKKAWHAREIAIRLARGSEKDSYKRLPSLCHMLDQANTGSIVTHSSNSNGEFEFFFMSLAPWRAGWEHCIPVIIVDGSFMKSYYKGTLLTACTQDANKQIFPLAFAICSVENTVNWTWFFNMLKKSLTHREDLYVVSDRHEGILNAVHSVFPHAEHGFCVYHILGNIKSKFRGSPRLVSWKFLQAARAGSVYECEEYLSMLDYDDPEIRRYLERIGHDKWSRAYASRNRYSVMMSNNAESLNAVVVTAREYPICKLIEFIVGTMQKWFCDRREAAAANESRLSAHFESQLILSQANAAVMQVRPSCNFEFEVFDRKGRIYVVNLRAGTCTCREFQLDGFICVHAVAAIRSRPGLSCYDYIPQYYTNHKWVAAYDGIIHPIGSPDGWVVPRHVSETICNPPSCSKRPPGRPKKRRIPSIGEHVRKQKCTRCLTVGHNKKTCRNPIPRC</sequence>
<evidence type="ECO:0000259" key="5">
    <source>
        <dbReference type="PROSITE" id="PS50966"/>
    </source>
</evidence>
<dbReference type="PANTHER" id="PTHR31973:SF113">
    <property type="entry name" value="PROTEIN FAR1-RELATED SEQUENCE 5-LIKE"/>
    <property type="match status" value="1"/>
</dbReference>
<evidence type="ECO:0000256" key="1">
    <source>
        <dbReference type="ARBA" id="ARBA00022723"/>
    </source>
</evidence>
<evidence type="ECO:0000256" key="3">
    <source>
        <dbReference type="ARBA" id="ARBA00022833"/>
    </source>
</evidence>
<dbReference type="PANTHER" id="PTHR31973">
    <property type="entry name" value="POLYPROTEIN, PUTATIVE-RELATED"/>
    <property type="match status" value="1"/>
</dbReference>
<evidence type="ECO:0000313" key="7">
    <source>
        <dbReference type="Proteomes" id="UP001152523"/>
    </source>
</evidence>
<evidence type="ECO:0000256" key="2">
    <source>
        <dbReference type="ARBA" id="ARBA00022771"/>
    </source>
</evidence>
<keyword evidence="3" id="KW-0862">Zinc</keyword>
<dbReference type="InterPro" id="IPR006564">
    <property type="entry name" value="Znf_PMZ"/>
</dbReference>
<dbReference type="AlphaFoldDB" id="A0AAV0FU49"/>
<comment type="caution">
    <text evidence="6">The sequence shown here is derived from an EMBL/GenBank/DDBJ whole genome shotgun (WGS) entry which is preliminary data.</text>
</comment>
<dbReference type="Pfam" id="PF10551">
    <property type="entry name" value="MULE"/>
    <property type="match status" value="1"/>
</dbReference>
<accession>A0AAV0FU49</accession>
<name>A0AAV0FU49_9ASTE</name>
<organism evidence="6 7">
    <name type="scientific">Cuscuta epithymum</name>
    <dbReference type="NCBI Taxonomy" id="186058"/>
    <lineage>
        <taxon>Eukaryota</taxon>
        <taxon>Viridiplantae</taxon>
        <taxon>Streptophyta</taxon>
        <taxon>Embryophyta</taxon>
        <taxon>Tracheophyta</taxon>
        <taxon>Spermatophyta</taxon>
        <taxon>Magnoliopsida</taxon>
        <taxon>eudicotyledons</taxon>
        <taxon>Gunneridae</taxon>
        <taxon>Pentapetalae</taxon>
        <taxon>asterids</taxon>
        <taxon>lamiids</taxon>
        <taxon>Solanales</taxon>
        <taxon>Convolvulaceae</taxon>
        <taxon>Cuscuteae</taxon>
        <taxon>Cuscuta</taxon>
        <taxon>Cuscuta subgen. Cuscuta</taxon>
    </lineage>
</organism>
<dbReference type="InterPro" id="IPR018289">
    <property type="entry name" value="MULE_transposase_dom"/>
</dbReference>
<dbReference type="EMBL" id="CAMAPF010001015">
    <property type="protein sequence ID" value="CAH9139138.1"/>
    <property type="molecule type" value="Genomic_DNA"/>
</dbReference>
<dbReference type="Proteomes" id="UP001152523">
    <property type="component" value="Unassembled WGS sequence"/>
</dbReference>
<dbReference type="Pfam" id="PF04434">
    <property type="entry name" value="SWIM"/>
    <property type="match status" value="1"/>
</dbReference>
<keyword evidence="1" id="KW-0479">Metal-binding</keyword>
<dbReference type="PROSITE" id="PS50966">
    <property type="entry name" value="ZF_SWIM"/>
    <property type="match status" value="1"/>
</dbReference>
<keyword evidence="7" id="KW-1185">Reference proteome</keyword>
<dbReference type="GO" id="GO:0008270">
    <property type="term" value="F:zinc ion binding"/>
    <property type="evidence" value="ECO:0007669"/>
    <property type="project" value="UniProtKB-KW"/>
</dbReference>
<proteinExistence type="predicted"/>
<gene>
    <name evidence="6" type="ORF">CEPIT_LOCUS37364</name>
</gene>
<evidence type="ECO:0000256" key="4">
    <source>
        <dbReference type="PROSITE-ProRule" id="PRU00325"/>
    </source>
</evidence>
<keyword evidence="2 4" id="KW-0863">Zinc-finger</keyword>
<protein>
    <recommendedName>
        <fullName evidence="5">SWIM-type domain-containing protein</fullName>
    </recommendedName>
</protein>
<evidence type="ECO:0000313" key="6">
    <source>
        <dbReference type="EMBL" id="CAH9139138.1"/>
    </source>
</evidence>
<feature type="domain" description="SWIM-type" evidence="5">
    <location>
        <begin position="642"/>
        <end position="674"/>
    </location>
</feature>
<reference evidence="6" key="1">
    <citation type="submission" date="2022-07" db="EMBL/GenBank/DDBJ databases">
        <authorList>
            <person name="Macas J."/>
            <person name="Novak P."/>
            <person name="Neumann P."/>
        </authorList>
    </citation>
    <scope>NUCLEOTIDE SEQUENCE</scope>
</reference>